<feature type="transmembrane region" description="Helical" evidence="5">
    <location>
        <begin position="154"/>
        <end position="173"/>
    </location>
</feature>
<evidence type="ECO:0000256" key="1">
    <source>
        <dbReference type="ARBA" id="ARBA00004141"/>
    </source>
</evidence>
<dbReference type="Proteomes" id="UP001319827">
    <property type="component" value="Chromosome"/>
</dbReference>
<dbReference type="EMBL" id="AP024355">
    <property type="protein sequence ID" value="BCR06308.1"/>
    <property type="molecule type" value="Genomic_DNA"/>
</dbReference>
<gene>
    <name evidence="7" type="ORF">DESUT3_33770</name>
</gene>
<feature type="transmembrane region" description="Helical" evidence="5">
    <location>
        <begin position="79"/>
        <end position="101"/>
    </location>
</feature>
<proteinExistence type="predicted"/>
<dbReference type="Pfam" id="PF01794">
    <property type="entry name" value="Ferric_reduct"/>
    <property type="match status" value="1"/>
</dbReference>
<feature type="transmembrane region" description="Helical" evidence="5">
    <location>
        <begin position="121"/>
        <end position="142"/>
    </location>
</feature>
<keyword evidence="2 5" id="KW-0812">Transmembrane</keyword>
<keyword evidence="4 5" id="KW-0472">Membrane</keyword>
<dbReference type="InterPro" id="IPR013130">
    <property type="entry name" value="Fe3_Rdtase_TM_dom"/>
</dbReference>
<reference evidence="7 8" key="2">
    <citation type="journal article" date="2021" name="Int. J. Syst. Evol. Microbiol.">
        <title>Isolation and Polyphasic Characterization of Desulfuromonas versatilis sp. Nov., an Electrogenic Bacteria Capable of Versatile Metabolism Isolated from a Graphene Oxide-Reducing Enrichment Culture.</title>
        <authorList>
            <person name="Xie L."/>
            <person name="Yoshida N."/>
            <person name="Ishii S."/>
            <person name="Meng L."/>
        </authorList>
    </citation>
    <scope>NUCLEOTIDE SEQUENCE [LARGE SCALE GENOMIC DNA]</scope>
    <source>
        <strain evidence="7 8">NIT-T3</strain>
    </source>
</reference>
<comment type="subcellular location">
    <subcellularLocation>
        <location evidence="1">Membrane</location>
        <topology evidence="1">Multi-pass membrane protein</topology>
    </subcellularLocation>
</comment>
<feature type="transmembrane region" description="Helical" evidence="5">
    <location>
        <begin position="179"/>
        <end position="199"/>
    </location>
</feature>
<keyword evidence="8" id="KW-1185">Reference proteome</keyword>
<name>A0ABM8HWJ9_9BACT</name>
<accession>A0ABM8HWJ9</accession>
<organism evidence="7 8">
    <name type="scientific">Desulfuromonas versatilis</name>
    <dbReference type="NCBI Taxonomy" id="2802975"/>
    <lineage>
        <taxon>Bacteria</taxon>
        <taxon>Pseudomonadati</taxon>
        <taxon>Thermodesulfobacteriota</taxon>
        <taxon>Desulfuromonadia</taxon>
        <taxon>Desulfuromonadales</taxon>
        <taxon>Desulfuromonadaceae</taxon>
        <taxon>Desulfuromonas</taxon>
    </lineage>
</organism>
<feature type="domain" description="Ferric oxidoreductase" evidence="6">
    <location>
        <begin position="44"/>
        <end position="167"/>
    </location>
</feature>
<protein>
    <recommendedName>
        <fullName evidence="6">Ferric oxidoreductase domain-containing protein</fullName>
    </recommendedName>
</protein>
<sequence length="213" mass="22936">MTEYLKNNVQLQILAVFSGGPLLIWAAAGDPGRTPLKESLSVLTILAFGLMIGLFYLARPNRAAVRKIGAAKLLRWHKLIGYAAVPVLLVHPVLLVVPRYFEAGLAPGEAFRTIVTTTSSSGILFGLGAWCLMLLLGLSALLRKQLPLTYPTWRIVHGVLALLCVVSAALHALDLGRHADSAMAVFVVLLSAGGIYLLLKSYAAKEQPEGEKR</sequence>
<evidence type="ECO:0000256" key="2">
    <source>
        <dbReference type="ARBA" id="ARBA00022692"/>
    </source>
</evidence>
<feature type="transmembrane region" description="Helical" evidence="5">
    <location>
        <begin position="40"/>
        <end position="58"/>
    </location>
</feature>
<feature type="transmembrane region" description="Helical" evidence="5">
    <location>
        <begin position="9"/>
        <end position="28"/>
    </location>
</feature>
<evidence type="ECO:0000259" key="6">
    <source>
        <dbReference type="Pfam" id="PF01794"/>
    </source>
</evidence>
<reference evidence="7 8" key="1">
    <citation type="journal article" date="2016" name="C (Basel)">
        <title>Selective Growth of and Electricity Production by Marine Exoelectrogenic Bacteria in Self-Aggregated Hydrogel of Microbially Reduced Graphene Oxide.</title>
        <authorList>
            <person name="Yoshida N."/>
            <person name="Goto Y."/>
            <person name="Miyata Y."/>
        </authorList>
    </citation>
    <scope>NUCLEOTIDE SEQUENCE [LARGE SCALE GENOMIC DNA]</scope>
    <source>
        <strain evidence="7 8">NIT-T3</strain>
    </source>
</reference>
<evidence type="ECO:0000256" key="5">
    <source>
        <dbReference type="SAM" id="Phobius"/>
    </source>
</evidence>
<evidence type="ECO:0000313" key="8">
    <source>
        <dbReference type="Proteomes" id="UP001319827"/>
    </source>
</evidence>
<dbReference type="RefSeq" id="WP_221249677.1">
    <property type="nucleotide sequence ID" value="NZ_AP024355.1"/>
</dbReference>
<evidence type="ECO:0000256" key="4">
    <source>
        <dbReference type="ARBA" id="ARBA00023136"/>
    </source>
</evidence>
<evidence type="ECO:0000256" key="3">
    <source>
        <dbReference type="ARBA" id="ARBA00022989"/>
    </source>
</evidence>
<keyword evidence="3 5" id="KW-1133">Transmembrane helix</keyword>
<evidence type="ECO:0000313" key="7">
    <source>
        <dbReference type="EMBL" id="BCR06308.1"/>
    </source>
</evidence>